<dbReference type="PANTHER" id="PTHR33993:SF14">
    <property type="entry name" value="GB|AAF24581.1"/>
    <property type="match status" value="1"/>
</dbReference>
<feature type="domain" description="VOC" evidence="1">
    <location>
        <begin position="3"/>
        <end position="115"/>
    </location>
</feature>
<organism evidence="2 3">
    <name type="scientific">Ornithinimicrobium ciconiae</name>
    <dbReference type="NCBI Taxonomy" id="2594265"/>
    <lineage>
        <taxon>Bacteria</taxon>
        <taxon>Bacillati</taxon>
        <taxon>Actinomycetota</taxon>
        <taxon>Actinomycetes</taxon>
        <taxon>Micrococcales</taxon>
        <taxon>Ornithinimicrobiaceae</taxon>
        <taxon>Ornithinimicrobium</taxon>
    </lineage>
</organism>
<dbReference type="Pfam" id="PF00903">
    <property type="entry name" value="Glyoxalase"/>
    <property type="match status" value="1"/>
</dbReference>
<dbReference type="OrthoDB" id="9804907at2"/>
<dbReference type="RefSeq" id="WP_143782948.1">
    <property type="nucleotide sequence ID" value="NZ_CP041616.1"/>
</dbReference>
<dbReference type="Proteomes" id="UP000315395">
    <property type="component" value="Chromosome"/>
</dbReference>
<sequence>MTTLGSIMLGTTDPDRLHQWYTTVLPPDSDDRQGDYRILGYGGFYLFLDGRDDVQASHPDPARTLLNFDVDDARAVTARMEAAGSTWVAPLEDREGSLFATAQDPDGNHVQVIQLCAEHLAQMQTNETGTAPAHGVVADEAFGGFSADDLATARSFYADTLGLRVVDGPEQMPLLFLDAGRHKTLVYDKGEAHVPATYTVLNLPALDVEAAVRDLTDRGVEFLRYDGMEQDELGIQRGGGPLIAWFSDPAGNVMSVIERD</sequence>
<name>A0A516G9S3_9MICO</name>
<dbReference type="PROSITE" id="PS51819">
    <property type="entry name" value="VOC"/>
    <property type="match status" value="2"/>
</dbReference>
<dbReference type="AlphaFoldDB" id="A0A516G9S3"/>
<dbReference type="InterPro" id="IPR052164">
    <property type="entry name" value="Anthracycline_SecMetBiosynth"/>
</dbReference>
<evidence type="ECO:0000313" key="2">
    <source>
        <dbReference type="EMBL" id="QDO88273.1"/>
    </source>
</evidence>
<accession>A0A516G9S3</accession>
<protein>
    <submittedName>
        <fullName evidence="2">VOC family protein</fullName>
    </submittedName>
</protein>
<dbReference type="InterPro" id="IPR029068">
    <property type="entry name" value="Glyas_Bleomycin-R_OHBP_Dase"/>
</dbReference>
<proteinExistence type="predicted"/>
<dbReference type="CDD" id="cd06587">
    <property type="entry name" value="VOC"/>
    <property type="match status" value="2"/>
</dbReference>
<evidence type="ECO:0000313" key="3">
    <source>
        <dbReference type="Proteomes" id="UP000315395"/>
    </source>
</evidence>
<dbReference type="InterPro" id="IPR037523">
    <property type="entry name" value="VOC_core"/>
</dbReference>
<keyword evidence="3" id="KW-1185">Reference proteome</keyword>
<dbReference type="SUPFAM" id="SSF54593">
    <property type="entry name" value="Glyoxalase/Bleomycin resistance protein/Dihydroxybiphenyl dioxygenase"/>
    <property type="match status" value="2"/>
</dbReference>
<dbReference type="InterPro" id="IPR004360">
    <property type="entry name" value="Glyas_Fos-R_dOase_dom"/>
</dbReference>
<dbReference type="Gene3D" id="3.10.180.10">
    <property type="entry name" value="2,3-Dihydroxybiphenyl 1,2-Dioxygenase, domain 1"/>
    <property type="match status" value="2"/>
</dbReference>
<dbReference type="Pfam" id="PF18029">
    <property type="entry name" value="Glyoxalase_6"/>
    <property type="match status" value="1"/>
</dbReference>
<dbReference type="PANTHER" id="PTHR33993">
    <property type="entry name" value="GLYOXALASE-RELATED"/>
    <property type="match status" value="1"/>
</dbReference>
<dbReference type="KEGG" id="orz:FNH13_07865"/>
<feature type="domain" description="VOC" evidence="1">
    <location>
        <begin position="138"/>
        <end position="259"/>
    </location>
</feature>
<dbReference type="EMBL" id="CP041616">
    <property type="protein sequence ID" value="QDO88273.1"/>
    <property type="molecule type" value="Genomic_DNA"/>
</dbReference>
<evidence type="ECO:0000259" key="1">
    <source>
        <dbReference type="PROSITE" id="PS51819"/>
    </source>
</evidence>
<dbReference type="InterPro" id="IPR041581">
    <property type="entry name" value="Glyoxalase_6"/>
</dbReference>
<reference evidence="2 3" key="1">
    <citation type="submission" date="2019-07" db="EMBL/GenBank/DDBJ databases">
        <title>complete genome sequencing of Ornithinimicrobium sp. H23M54.</title>
        <authorList>
            <person name="Bae J.-W."/>
            <person name="Lee S.-Y."/>
        </authorList>
    </citation>
    <scope>NUCLEOTIDE SEQUENCE [LARGE SCALE GENOMIC DNA]</scope>
    <source>
        <strain evidence="2 3">H23M54</strain>
    </source>
</reference>
<gene>
    <name evidence="2" type="ORF">FNH13_07865</name>
</gene>